<keyword evidence="9" id="KW-1071">Ligand-gated ion channel</keyword>
<feature type="domain" description="Ionotropic glutamate receptor C-terminal" evidence="12">
    <location>
        <begin position="147"/>
        <end position="335"/>
    </location>
</feature>
<evidence type="ECO:0000256" key="4">
    <source>
        <dbReference type="ARBA" id="ARBA00022989"/>
    </source>
</evidence>
<feature type="transmembrane region" description="Helical" evidence="11">
    <location>
        <begin position="275"/>
        <end position="295"/>
    </location>
</feature>
<keyword evidence="8" id="KW-0325">Glycoprotein</keyword>
<gene>
    <name evidence="14" type="ORF">CUNI_LOCUS5919</name>
</gene>
<organism evidence="14 15">
    <name type="scientific">Candidula unifasciata</name>
    <dbReference type="NCBI Taxonomy" id="100452"/>
    <lineage>
        <taxon>Eukaryota</taxon>
        <taxon>Metazoa</taxon>
        <taxon>Spiralia</taxon>
        <taxon>Lophotrochozoa</taxon>
        <taxon>Mollusca</taxon>
        <taxon>Gastropoda</taxon>
        <taxon>Heterobranchia</taxon>
        <taxon>Euthyneura</taxon>
        <taxon>Panpulmonata</taxon>
        <taxon>Eupulmonata</taxon>
        <taxon>Stylommatophora</taxon>
        <taxon>Helicina</taxon>
        <taxon>Helicoidea</taxon>
        <taxon>Geomitridae</taxon>
        <taxon>Candidula</taxon>
    </lineage>
</organism>
<evidence type="ECO:0000256" key="1">
    <source>
        <dbReference type="ARBA" id="ARBA00004141"/>
    </source>
</evidence>
<keyword evidence="2" id="KW-0813">Transport</keyword>
<evidence type="ECO:0000256" key="3">
    <source>
        <dbReference type="ARBA" id="ARBA00022692"/>
    </source>
</evidence>
<keyword evidence="4 11" id="KW-1133">Transmembrane helix</keyword>
<dbReference type="AlphaFoldDB" id="A0A8S3YYF1"/>
<dbReference type="InterPro" id="IPR019594">
    <property type="entry name" value="Glu/Gly-bd"/>
</dbReference>
<dbReference type="SUPFAM" id="SSF53850">
    <property type="entry name" value="Periplasmic binding protein-like II"/>
    <property type="match status" value="1"/>
</dbReference>
<evidence type="ECO:0000259" key="12">
    <source>
        <dbReference type="SMART" id="SM00079"/>
    </source>
</evidence>
<feature type="transmembrane region" description="Helical" evidence="11">
    <location>
        <begin position="326"/>
        <end position="350"/>
    </location>
</feature>
<dbReference type="EMBL" id="CAJHNH020000885">
    <property type="protein sequence ID" value="CAG5120361.1"/>
    <property type="molecule type" value="Genomic_DNA"/>
</dbReference>
<comment type="subcellular location">
    <subcellularLocation>
        <location evidence="1">Membrane</location>
        <topology evidence="1">Multi-pass membrane protein</topology>
    </subcellularLocation>
</comment>
<dbReference type="OrthoDB" id="5984008at2759"/>
<evidence type="ECO:0000256" key="10">
    <source>
        <dbReference type="ARBA" id="ARBA00023303"/>
    </source>
</evidence>
<dbReference type="GO" id="GO:0015276">
    <property type="term" value="F:ligand-gated monoatomic ion channel activity"/>
    <property type="evidence" value="ECO:0007669"/>
    <property type="project" value="InterPro"/>
</dbReference>
<proteinExistence type="predicted"/>
<accession>A0A8S3YYF1</accession>
<keyword evidence="3 11" id="KW-0812">Transmembrane</keyword>
<keyword evidence="6 11" id="KW-0472">Membrane</keyword>
<comment type="caution">
    <text evidence="14">The sequence shown here is derived from an EMBL/GenBank/DDBJ whole genome shotgun (WGS) entry which is preliminary data.</text>
</comment>
<evidence type="ECO:0000256" key="7">
    <source>
        <dbReference type="ARBA" id="ARBA00023170"/>
    </source>
</evidence>
<evidence type="ECO:0000313" key="15">
    <source>
        <dbReference type="Proteomes" id="UP000678393"/>
    </source>
</evidence>
<dbReference type="InterPro" id="IPR028082">
    <property type="entry name" value="Peripla_BP_I"/>
</dbReference>
<dbReference type="Proteomes" id="UP000678393">
    <property type="component" value="Unassembled WGS sequence"/>
</dbReference>
<evidence type="ECO:0000256" key="6">
    <source>
        <dbReference type="ARBA" id="ARBA00023136"/>
    </source>
</evidence>
<reference evidence="14" key="1">
    <citation type="submission" date="2021-04" db="EMBL/GenBank/DDBJ databases">
        <authorList>
            <consortium name="Molecular Ecology Group"/>
        </authorList>
    </citation>
    <scope>NUCLEOTIDE SEQUENCE</scope>
</reference>
<protein>
    <submittedName>
        <fullName evidence="14">Uncharacterized protein</fullName>
    </submittedName>
</protein>
<dbReference type="FunFam" id="3.40.190.10:FF:000024">
    <property type="entry name" value="Glutamate receptor, ionotropic, delta 1"/>
    <property type="match status" value="1"/>
</dbReference>
<evidence type="ECO:0000256" key="8">
    <source>
        <dbReference type="ARBA" id="ARBA00023180"/>
    </source>
</evidence>
<dbReference type="Gene3D" id="1.10.287.70">
    <property type="match status" value="1"/>
</dbReference>
<keyword evidence="7" id="KW-0675">Receptor</keyword>
<dbReference type="SMART" id="SM00918">
    <property type="entry name" value="Lig_chan-Glu_bd"/>
    <property type="match status" value="1"/>
</dbReference>
<evidence type="ECO:0000313" key="14">
    <source>
        <dbReference type="EMBL" id="CAG5120361.1"/>
    </source>
</evidence>
<dbReference type="SMART" id="SM00079">
    <property type="entry name" value="PBPe"/>
    <property type="match status" value="1"/>
</dbReference>
<evidence type="ECO:0000256" key="2">
    <source>
        <dbReference type="ARBA" id="ARBA00022448"/>
    </source>
</evidence>
<evidence type="ECO:0000256" key="11">
    <source>
        <dbReference type="SAM" id="Phobius"/>
    </source>
</evidence>
<dbReference type="PANTHER" id="PTHR18966">
    <property type="entry name" value="IONOTROPIC GLUTAMATE RECEPTOR"/>
    <property type="match status" value="1"/>
</dbReference>
<dbReference type="InterPro" id="IPR015683">
    <property type="entry name" value="Ionotropic_Glu_rcpt"/>
</dbReference>
<keyword evidence="5" id="KW-0406">Ion transport</keyword>
<feature type="non-terminal residue" evidence="14">
    <location>
        <position position="357"/>
    </location>
</feature>
<dbReference type="InterPro" id="IPR001320">
    <property type="entry name" value="Iontro_rcpt_C"/>
</dbReference>
<dbReference type="SUPFAM" id="SSF53822">
    <property type="entry name" value="Periplasmic binding protein-like I"/>
    <property type="match status" value="1"/>
</dbReference>
<dbReference type="Pfam" id="PF00060">
    <property type="entry name" value="Lig_chan"/>
    <property type="match status" value="1"/>
</dbReference>
<keyword evidence="10" id="KW-0407">Ion channel</keyword>
<feature type="domain" description="Ionotropic glutamate receptor L-glutamate and glycine-binding" evidence="13">
    <location>
        <begin position="155"/>
        <end position="220"/>
    </location>
</feature>
<keyword evidence="15" id="KW-1185">Reference proteome</keyword>
<evidence type="ECO:0000256" key="9">
    <source>
        <dbReference type="ARBA" id="ARBA00023286"/>
    </source>
</evidence>
<name>A0A8S3YYF1_9EUPU</name>
<dbReference type="Gene3D" id="3.40.190.10">
    <property type="entry name" value="Periplasmic binding protein-like II"/>
    <property type="match status" value="1"/>
</dbReference>
<evidence type="ECO:0000259" key="13">
    <source>
        <dbReference type="SMART" id="SM00918"/>
    </source>
</evidence>
<dbReference type="GO" id="GO:0016020">
    <property type="term" value="C:membrane"/>
    <property type="evidence" value="ECO:0007669"/>
    <property type="project" value="UniProtKB-SubCell"/>
</dbReference>
<evidence type="ECO:0000256" key="5">
    <source>
        <dbReference type="ARBA" id="ARBA00023065"/>
    </source>
</evidence>
<dbReference type="Pfam" id="PF10613">
    <property type="entry name" value="Lig_chan-Glu_bd"/>
    <property type="match status" value="1"/>
</dbReference>
<sequence>MYRLGLFSSRCELLAFRYVFPGNDDATSCSHEDAAASDAARVTSYALSKYIAAQRVVTDQYSTERFLAALKSVVLPEARSGHIQFDATGQRTDYTLQLYNHGGEDMYKLVATWNPNFPTPETRLNVTGDDSQEKDLDEMGIFPDMVMIVVVEERPFVMKRNEPYSNSEKNDEFEGFTIDLIKRLSEELKFEYTIYRSPDNQYGTNRSDGSWDGMVGEIIHGNATLACGSISITSSREAVIDFSLGVISTGINILVKKPEESFTIFQFMMPFSLELWMAIVGATATVSLVFFAMDYGSEDRRFTVRVMGTLLKRGSDFAPVPVSQRILTAGFLFFVLITVSTYTANMAAFLTTKVTYQ</sequence>